<reference evidence="2" key="1">
    <citation type="submission" date="2014-12" db="EMBL/GenBank/DDBJ databases">
        <authorList>
            <person name="Huang H.-H."/>
            <person name="Chen S.-C."/>
            <person name="Lai M.-C."/>
        </authorList>
    </citation>
    <scope>NUCLEOTIDE SEQUENCE</scope>
    <source>
        <strain evidence="2">K1F9705b</strain>
    </source>
</reference>
<feature type="domain" description="Transcobalamin-like C-terminal" evidence="1">
    <location>
        <begin position="206"/>
        <end position="258"/>
    </location>
</feature>
<keyword evidence="3" id="KW-1185">Reference proteome</keyword>
<proteinExistence type="predicted"/>
<dbReference type="SUPFAM" id="SSF49384">
    <property type="entry name" value="Carbohydrate-binding domain"/>
    <property type="match status" value="1"/>
</dbReference>
<dbReference type="GO" id="GO:0030246">
    <property type="term" value="F:carbohydrate binding"/>
    <property type="evidence" value="ECO:0007669"/>
    <property type="project" value="InterPro"/>
</dbReference>
<dbReference type="PROSITE" id="PS00018">
    <property type="entry name" value="EF_HAND_1"/>
    <property type="match status" value="1"/>
</dbReference>
<feature type="domain" description="Transcobalamin-like C-terminal" evidence="1">
    <location>
        <begin position="75"/>
        <end position="127"/>
    </location>
</feature>
<dbReference type="Gene3D" id="1.10.1330.10">
    <property type="entry name" value="Dockerin domain"/>
    <property type="match status" value="1"/>
</dbReference>
<dbReference type="GO" id="GO:0000272">
    <property type="term" value="P:polysaccharide catabolic process"/>
    <property type="evidence" value="ECO:0007669"/>
    <property type="project" value="InterPro"/>
</dbReference>
<evidence type="ECO:0000259" key="1">
    <source>
        <dbReference type="Pfam" id="PF14478"/>
    </source>
</evidence>
<sequence length="471" mass="51038">MNVQKLMIPLLLLAMLVSCANAIEWTGTVTLTPGETFTVIPFNDETAEYQVNRTSALGALDTASRLGDFDYAIQQTDWGPFLYAIDDVAYNPDTWDSWLYQVNGVSAEVGVAGYELEDGDLIEIWYGAWGSTPETAESVVTITAEIREPEPASFSWTGTVTLTPGETFTVIPFNNETAEYQVNRTSALGALDTASHLGTFDYAIQQTDWGPFLYAIDDVAYNPDTWDSWLYQINGVSAEVGVAGYELEDGDLIELWYGAWGSTPETAESVVTITAHIPTMMPVLTLPSGTVMMDSPTVLPLSLADMTGATGFGFSINYDPASLSITNLTLNQTALPDAELTVEYHISHLMVAVTSPRLIEIPESAVIAYLTITATGHPGEMAGLQSIHAEWSDLDFNDYPISVQPGIIRQIVRGDFNKNGRIDIGDVARVAYMAADMVSVDQRADFNGDGVVDGADAALIAYAYVGKIPHL</sequence>
<dbReference type="PROSITE" id="PS51257">
    <property type="entry name" value="PROKAR_LIPOPROTEIN"/>
    <property type="match status" value="1"/>
</dbReference>
<evidence type="ECO:0000313" key="2">
    <source>
        <dbReference type="EMBL" id="MBR1368443.1"/>
    </source>
</evidence>
<dbReference type="InterPro" id="IPR002105">
    <property type="entry name" value="Dockerin_1_rpt"/>
</dbReference>
<dbReference type="Gene3D" id="2.60.40.680">
    <property type="match status" value="1"/>
</dbReference>
<dbReference type="InterPro" id="IPR036439">
    <property type="entry name" value="Dockerin_dom_sf"/>
</dbReference>
<dbReference type="AlphaFoldDB" id="A0A8J8B4U8"/>
<accession>A0A8J8B4U8</accession>
<dbReference type="GO" id="GO:0005615">
    <property type="term" value="C:extracellular space"/>
    <property type="evidence" value="ECO:0007669"/>
    <property type="project" value="TreeGrafter"/>
</dbReference>
<dbReference type="InterPro" id="IPR051588">
    <property type="entry name" value="Cobalamin_Transport"/>
</dbReference>
<dbReference type="GO" id="GO:0004553">
    <property type="term" value="F:hydrolase activity, hydrolyzing O-glycosyl compounds"/>
    <property type="evidence" value="ECO:0007669"/>
    <property type="project" value="InterPro"/>
</dbReference>
<dbReference type="CDD" id="cd14256">
    <property type="entry name" value="Dockerin_I"/>
    <property type="match status" value="1"/>
</dbReference>
<dbReference type="GO" id="GO:0015889">
    <property type="term" value="P:cobalamin transport"/>
    <property type="evidence" value="ECO:0007669"/>
    <property type="project" value="TreeGrafter"/>
</dbReference>
<dbReference type="InterPro" id="IPR018247">
    <property type="entry name" value="EF_Hand_1_Ca_BS"/>
</dbReference>
<organism evidence="2 3">
    <name type="scientific">Methanocalculus chunghsingensis</name>
    <dbReference type="NCBI Taxonomy" id="156457"/>
    <lineage>
        <taxon>Archaea</taxon>
        <taxon>Methanobacteriati</taxon>
        <taxon>Methanobacteriota</taxon>
        <taxon>Stenosarchaea group</taxon>
        <taxon>Methanomicrobia</taxon>
        <taxon>Methanomicrobiales</taxon>
        <taxon>Methanocalculaceae</taxon>
        <taxon>Methanocalculus</taxon>
    </lineage>
</organism>
<dbReference type="Proteomes" id="UP000730161">
    <property type="component" value="Unassembled WGS sequence"/>
</dbReference>
<dbReference type="EMBL" id="JWHL01000002">
    <property type="protein sequence ID" value="MBR1368443.1"/>
    <property type="molecule type" value="Genomic_DNA"/>
</dbReference>
<dbReference type="InterPro" id="IPR027954">
    <property type="entry name" value="Transcobalamin-like_C"/>
</dbReference>
<dbReference type="Gene3D" id="2.170.130.30">
    <property type="match status" value="2"/>
</dbReference>
<dbReference type="GO" id="GO:0031419">
    <property type="term" value="F:cobalamin binding"/>
    <property type="evidence" value="ECO:0007669"/>
    <property type="project" value="TreeGrafter"/>
</dbReference>
<evidence type="ECO:0000313" key="3">
    <source>
        <dbReference type="Proteomes" id="UP000730161"/>
    </source>
</evidence>
<dbReference type="PANTHER" id="PTHR10559:SF18">
    <property type="entry name" value="TRANSCOBALAMIN II"/>
    <property type="match status" value="1"/>
</dbReference>
<dbReference type="PANTHER" id="PTHR10559">
    <property type="entry name" value="TRANSCOBALAMIN-1/GASTRIC INTRINSIC FACTOR"/>
    <property type="match status" value="1"/>
</dbReference>
<dbReference type="InterPro" id="IPR008965">
    <property type="entry name" value="CBM2/CBM3_carb-bd_dom_sf"/>
</dbReference>
<dbReference type="SUPFAM" id="SSF63446">
    <property type="entry name" value="Type I dockerin domain"/>
    <property type="match status" value="1"/>
</dbReference>
<protein>
    <recommendedName>
        <fullName evidence="1">Transcobalamin-like C-terminal domain-containing protein</fullName>
    </recommendedName>
</protein>
<dbReference type="Pfam" id="PF00404">
    <property type="entry name" value="Dockerin_1"/>
    <property type="match status" value="1"/>
</dbReference>
<gene>
    <name evidence="2" type="ORF">RJ53_02565</name>
</gene>
<comment type="caution">
    <text evidence="2">The sequence shown here is derived from an EMBL/GenBank/DDBJ whole genome shotgun (WGS) entry which is preliminary data.</text>
</comment>
<dbReference type="Pfam" id="PF14478">
    <property type="entry name" value="DUF4430"/>
    <property type="match status" value="2"/>
</dbReference>
<name>A0A8J8B4U8_9EURY</name>